<keyword evidence="2" id="KW-1185">Reference proteome</keyword>
<reference evidence="1" key="1">
    <citation type="submission" date="2023-05" db="EMBL/GenBank/DDBJ databases">
        <authorList>
            <person name="Stuckert A."/>
        </authorList>
    </citation>
    <scope>NUCLEOTIDE SEQUENCE</scope>
</reference>
<sequence length="50" mass="5614">MGPLCPCPHSKKAYKRYQGHFMGPHTDPGPSGMISPRIWRASKQLFQALC</sequence>
<name>A0ABN9FTG7_9NEOB</name>
<evidence type="ECO:0000313" key="1">
    <source>
        <dbReference type="EMBL" id="CAI9599310.1"/>
    </source>
</evidence>
<protein>
    <submittedName>
        <fullName evidence="1">Uncharacterized protein</fullName>
    </submittedName>
</protein>
<dbReference type="Proteomes" id="UP001162483">
    <property type="component" value="Unassembled WGS sequence"/>
</dbReference>
<evidence type="ECO:0000313" key="2">
    <source>
        <dbReference type="Proteomes" id="UP001162483"/>
    </source>
</evidence>
<proteinExistence type="predicted"/>
<gene>
    <name evidence="1" type="ORF">SPARVUS_LOCUS12572144</name>
</gene>
<dbReference type="EMBL" id="CATNWA010017280">
    <property type="protein sequence ID" value="CAI9599310.1"/>
    <property type="molecule type" value="Genomic_DNA"/>
</dbReference>
<comment type="caution">
    <text evidence="1">The sequence shown here is derived from an EMBL/GenBank/DDBJ whole genome shotgun (WGS) entry which is preliminary data.</text>
</comment>
<organism evidence="1 2">
    <name type="scientific">Staurois parvus</name>
    <dbReference type="NCBI Taxonomy" id="386267"/>
    <lineage>
        <taxon>Eukaryota</taxon>
        <taxon>Metazoa</taxon>
        <taxon>Chordata</taxon>
        <taxon>Craniata</taxon>
        <taxon>Vertebrata</taxon>
        <taxon>Euteleostomi</taxon>
        <taxon>Amphibia</taxon>
        <taxon>Batrachia</taxon>
        <taxon>Anura</taxon>
        <taxon>Neobatrachia</taxon>
        <taxon>Ranoidea</taxon>
        <taxon>Ranidae</taxon>
        <taxon>Staurois</taxon>
    </lineage>
</organism>
<accession>A0ABN9FTG7</accession>